<name>A0ABT6MVA3_9GAMM</name>
<dbReference type="EMBL" id="JARYGX010000027">
    <property type="protein sequence ID" value="MDH7454383.1"/>
    <property type="molecule type" value="Genomic_DNA"/>
</dbReference>
<sequence length="177" mass="18547">MLGLVACAGPRTAHDRGTVAPAGVDTTPVAASMQPGAPDALVGGPFSGAWESCEGAPSPEECSRYLLVQRGERICGIWSYLASGQAYDGRLVSRATSPTQARRTHVCGRPGAETDTECSDGWQRIDKPLLLCDGKLGDLVGAGGECFADYQAAHASQGEWDRLLAAPWVQECLSSPL</sequence>
<proteinExistence type="predicted"/>
<reference evidence="1" key="2">
    <citation type="submission" date="2023-04" db="EMBL/GenBank/DDBJ databases">
        <authorList>
            <person name="Sun J.-Q."/>
        </authorList>
    </citation>
    <scope>NUCLEOTIDE SEQUENCE</scope>
    <source>
        <strain evidence="1">CC-YY355</strain>
    </source>
</reference>
<gene>
    <name evidence="1" type="ORF">QF205_15080</name>
</gene>
<reference evidence="1" key="1">
    <citation type="journal article" date="2007" name="Int. J. Syst. Evol. Microbiol.">
        <title>Luteimonas composti sp. nov., a moderately thermophilic bacterium isolated from food waste.</title>
        <authorList>
            <person name="Young C.C."/>
            <person name="Kampfer P."/>
            <person name="Chen W.M."/>
            <person name="Yen W.S."/>
            <person name="Arun A.B."/>
            <person name="Lai W.A."/>
            <person name="Shen F.T."/>
            <person name="Rekha P.D."/>
            <person name="Lin K.Y."/>
            <person name="Chou J.H."/>
        </authorList>
    </citation>
    <scope>NUCLEOTIDE SEQUENCE</scope>
    <source>
        <strain evidence="1">CC-YY355</strain>
    </source>
</reference>
<organism evidence="1 2">
    <name type="scientific">Luteimonas composti</name>
    <dbReference type="NCBI Taxonomy" id="398257"/>
    <lineage>
        <taxon>Bacteria</taxon>
        <taxon>Pseudomonadati</taxon>
        <taxon>Pseudomonadota</taxon>
        <taxon>Gammaproteobacteria</taxon>
        <taxon>Lysobacterales</taxon>
        <taxon>Lysobacteraceae</taxon>
        <taxon>Luteimonas</taxon>
    </lineage>
</organism>
<protein>
    <recommendedName>
        <fullName evidence="3">DUF333 domain-containing protein</fullName>
    </recommendedName>
</protein>
<comment type="caution">
    <text evidence="1">The sequence shown here is derived from an EMBL/GenBank/DDBJ whole genome shotgun (WGS) entry which is preliminary data.</text>
</comment>
<keyword evidence="2" id="KW-1185">Reference proteome</keyword>
<dbReference type="Proteomes" id="UP001160550">
    <property type="component" value="Unassembled WGS sequence"/>
</dbReference>
<evidence type="ECO:0000313" key="2">
    <source>
        <dbReference type="Proteomes" id="UP001160550"/>
    </source>
</evidence>
<accession>A0ABT6MVA3</accession>
<dbReference type="RefSeq" id="WP_280943598.1">
    <property type="nucleotide sequence ID" value="NZ_JARYGX010000027.1"/>
</dbReference>
<evidence type="ECO:0008006" key="3">
    <source>
        <dbReference type="Google" id="ProtNLM"/>
    </source>
</evidence>
<evidence type="ECO:0000313" key="1">
    <source>
        <dbReference type="EMBL" id="MDH7454383.1"/>
    </source>
</evidence>